<evidence type="ECO:0000313" key="2">
    <source>
        <dbReference type="EMBL" id="OQP54414.1"/>
    </source>
</evidence>
<dbReference type="EMBL" id="LWBP01000208">
    <property type="protein sequence ID" value="OQP54414.1"/>
    <property type="molecule type" value="Genomic_DNA"/>
</dbReference>
<reference evidence="3" key="1">
    <citation type="submission" date="2016-04" db="EMBL/GenBank/DDBJ databases">
        <authorList>
            <person name="Chen L."/>
            <person name="Zhuang W."/>
            <person name="Wang G."/>
        </authorList>
    </citation>
    <scope>NUCLEOTIDE SEQUENCE [LARGE SCALE GENOMIC DNA]</scope>
    <source>
        <strain evidence="3">208</strain>
    </source>
</reference>
<dbReference type="Proteomes" id="UP000192276">
    <property type="component" value="Unassembled WGS sequence"/>
</dbReference>
<organism evidence="2 3">
    <name type="scientific">Niastella populi</name>
    <dbReference type="NCBI Taxonomy" id="550983"/>
    <lineage>
        <taxon>Bacteria</taxon>
        <taxon>Pseudomonadati</taxon>
        <taxon>Bacteroidota</taxon>
        <taxon>Chitinophagia</taxon>
        <taxon>Chitinophagales</taxon>
        <taxon>Chitinophagaceae</taxon>
        <taxon>Niastella</taxon>
    </lineage>
</organism>
<gene>
    <name evidence="2" type="ORF">A4R26_28050</name>
</gene>
<accession>A0A1V9F7R8</accession>
<evidence type="ECO:0000313" key="3">
    <source>
        <dbReference type="Proteomes" id="UP000192276"/>
    </source>
</evidence>
<evidence type="ECO:0000256" key="1">
    <source>
        <dbReference type="SAM" id="SignalP"/>
    </source>
</evidence>
<dbReference type="STRING" id="550983.A4R26_28050"/>
<proteinExistence type="predicted"/>
<name>A0A1V9F7R8_9BACT</name>
<dbReference type="RefSeq" id="WP_081169356.1">
    <property type="nucleotide sequence ID" value="NZ_LWBP01000208.1"/>
</dbReference>
<dbReference type="AlphaFoldDB" id="A0A1V9F7R8"/>
<protein>
    <submittedName>
        <fullName evidence="2">Uncharacterized protein</fullName>
    </submittedName>
</protein>
<comment type="caution">
    <text evidence="2">The sequence shown here is derived from an EMBL/GenBank/DDBJ whole genome shotgun (WGS) entry which is preliminary data.</text>
</comment>
<feature type="chain" id="PRO_5012122081" evidence="1">
    <location>
        <begin position="23"/>
        <end position="94"/>
    </location>
</feature>
<feature type="signal peptide" evidence="1">
    <location>
        <begin position="1"/>
        <end position="22"/>
    </location>
</feature>
<keyword evidence="3" id="KW-1185">Reference proteome</keyword>
<keyword evidence="1" id="KW-0732">Signal</keyword>
<sequence length="94" mass="10013">MKKMQMTAAILAVVIVAASAFKTSPSTNYQFTRVSGVDRSTNPADYKFQPNDGGECLSSSTKTCLASWNQISAPAVNSQPTGTFVSHDTNGSYQ</sequence>